<proteinExistence type="predicted"/>
<dbReference type="Proteomes" id="UP000503011">
    <property type="component" value="Chromosome"/>
</dbReference>
<dbReference type="Pfam" id="PF01642">
    <property type="entry name" value="MM_CoA_mutase"/>
    <property type="match status" value="1"/>
</dbReference>
<dbReference type="Gene3D" id="3.20.20.240">
    <property type="entry name" value="Methylmalonyl-CoA mutase"/>
    <property type="match status" value="1"/>
</dbReference>
<evidence type="ECO:0000313" key="4">
    <source>
        <dbReference type="EMBL" id="BCB90090.1"/>
    </source>
</evidence>
<accession>A0A6F8YVA7</accession>
<keyword evidence="5" id="KW-1185">Reference proteome</keyword>
<dbReference type="InterPro" id="IPR006099">
    <property type="entry name" value="MeMalonylCoA_mutase_a/b_cat"/>
</dbReference>
<gene>
    <name evidence="4" type="ORF">Psuf_074030</name>
</gene>
<dbReference type="SUPFAM" id="SSF51703">
    <property type="entry name" value="Cobalamin (vitamin B12)-dependent enzymes"/>
    <property type="match status" value="1"/>
</dbReference>
<feature type="region of interest" description="Disordered" evidence="2">
    <location>
        <begin position="93"/>
        <end position="156"/>
    </location>
</feature>
<dbReference type="PANTHER" id="PTHR48101">
    <property type="entry name" value="METHYLMALONYL-COA MUTASE, MITOCHONDRIAL-RELATED"/>
    <property type="match status" value="1"/>
</dbReference>
<evidence type="ECO:0000313" key="5">
    <source>
        <dbReference type="Proteomes" id="UP000503011"/>
    </source>
</evidence>
<dbReference type="GO" id="GO:0005737">
    <property type="term" value="C:cytoplasm"/>
    <property type="evidence" value="ECO:0007669"/>
    <property type="project" value="TreeGrafter"/>
</dbReference>
<feature type="compositionally biased region" description="Low complexity" evidence="2">
    <location>
        <begin position="125"/>
        <end position="140"/>
    </location>
</feature>
<reference evidence="4 5" key="1">
    <citation type="submission" date="2020-03" db="EMBL/GenBank/DDBJ databases">
        <title>Whole genome shotgun sequence of Phytohabitans suffuscus NBRC 105367.</title>
        <authorList>
            <person name="Komaki H."/>
            <person name="Tamura T."/>
        </authorList>
    </citation>
    <scope>NUCLEOTIDE SEQUENCE [LARGE SCALE GENOMIC DNA]</scope>
    <source>
        <strain evidence="4 5">NBRC 105367</strain>
    </source>
</reference>
<feature type="domain" description="Methylmalonyl-CoA mutase alpha/beta chain catalytic" evidence="3">
    <location>
        <begin position="2"/>
        <end position="97"/>
    </location>
</feature>
<dbReference type="KEGG" id="psuu:Psuf_074030"/>
<dbReference type="GO" id="GO:0031419">
    <property type="term" value="F:cobalamin binding"/>
    <property type="evidence" value="ECO:0007669"/>
    <property type="project" value="UniProtKB-KW"/>
</dbReference>
<sequence>MARLVRDFGTTNPKSLSLRAHCQTSGWSLTAQDVFNNVVRTCVEAMAATQGHTQSLHTNALDEALALPTDFSARIARNTQLVLQQESGTTRVIDPWAAARTSSGSPTTWRRGRGSTSPRWRRRAGWPARSTRASRSCGSRRPPPAPRRGSTPAASP</sequence>
<name>A0A6F8YVA7_9ACTN</name>
<evidence type="ECO:0000256" key="1">
    <source>
        <dbReference type="ARBA" id="ARBA00011870"/>
    </source>
</evidence>
<dbReference type="GO" id="GO:0019678">
    <property type="term" value="P:propionate metabolic process, methylmalonyl pathway"/>
    <property type="evidence" value="ECO:0007669"/>
    <property type="project" value="TreeGrafter"/>
</dbReference>
<dbReference type="EMBL" id="AP022871">
    <property type="protein sequence ID" value="BCB90090.1"/>
    <property type="molecule type" value="Genomic_DNA"/>
</dbReference>
<reference evidence="4 5" key="2">
    <citation type="submission" date="2020-03" db="EMBL/GenBank/DDBJ databases">
        <authorList>
            <person name="Ichikawa N."/>
            <person name="Kimura A."/>
            <person name="Kitahashi Y."/>
            <person name="Uohara A."/>
        </authorList>
    </citation>
    <scope>NUCLEOTIDE SEQUENCE [LARGE SCALE GENOMIC DNA]</scope>
    <source>
        <strain evidence="4 5">NBRC 105367</strain>
    </source>
</reference>
<organism evidence="4 5">
    <name type="scientific">Phytohabitans suffuscus</name>
    <dbReference type="NCBI Taxonomy" id="624315"/>
    <lineage>
        <taxon>Bacteria</taxon>
        <taxon>Bacillati</taxon>
        <taxon>Actinomycetota</taxon>
        <taxon>Actinomycetes</taxon>
        <taxon>Micromonosporales</taxon>
        <taxon>Micromonosporaceae</taxon>
    </lineage>
</organism>
<dbReference type="GO" id="GO:0004494">
    <property type="term" value="F:methylmalonyl-CoA mutase activity"/>
    <property type="evidence" value="ECO:0007669"/>
    <property type="project" value="UniProtKB-EC"/>
</dbReference>
<evidence type="ECO:0000256" key="2">
    <source>
        <dbReference type="SAM" id="MobiDB-lite"/>
    </source>
</evidence>
<dbReference type="AlphaFoldDB" id="A0A6F8YVA7"/>
<evidence type="ECO:0000259" key="3">
    <source>
        <dbReference type="Pfam" id="PF01642"/>
    </source>
</evidence>
<comment type="subunit">
    <text evidence="1">Heterodimer of an alpha and a beta chain.</text>
</comment>
<dbReference type="PANTHER" id="PTHR48101:SF4">
    <property type="entry name" value="METHYLMALONYL-COA MUTASE, MITOCHONDRIAL"/>
    <property type="match status" value="1"/>
</dbReference>
<feature type="compositionally biased region" description="Low complexity" evidence="2">
    <location>
        <begin position="147"/>
        <end position="156"/>
    </location>
</feature>
<protein>
    <recommendedName>
        <fullName evidence="3">Methylmalonyl-CoA mutase alpha/beta chain catalytic domain-containing protein</fullName>
    </recommendedName>
</protein>
<dbReference type="InterPro" id="IPR016176">
    <property type="entry name" value="Cbl-dep_enz_cat"/>
</dbReference>